<evidence type="ECO:0000256" key="2">
    <source>
        <dbReference type="PROSITE-ProRule" id="PRU00108"/>
    </source>
</evidence>
<feature type="domain" description="Homeobox" evidence="5">
    <location>
        <begin position="42"/>
        <end position="102"/>
    </location>
</feature>
<name>E9H4R9_DAPPU</name>
<dbReference type="CDD" id="cd00086">
    <property type="entry name" value="homeodomain"/>
    <property type="match status" value="1"/>
</dbReference>
<evidence type="ECO:0000256" key="4">
    <source>
        <dbReference type="SAM" id="MobiDB-lite"/>
    </source>
</evidence>
<evidence type="ECO:0000313" key="7">
    <source>
        <dbReference type="Proteomes" id="UP000000305"/>
    </source>
</evidence>
<organism evidence="6 7">
    <name type="scientific">Daphnia pulex</name>
    <name type="common">Water flea</name>
    <dbReference type="NCBI Taxonomy" id="6669"/>
    <lineage>
        <taxon>Eukaryota</taxon>
        <taxon>Metazoa</taxon>
        <taxon>Ecdysozoa</taxon>
        <taxon>Arthropoda</taxon>
        <taxon>Crustacea</taxon>
        <taxon>Branchiopoda</taxon>
        <taxon>Diplostraca</taxon>
        <taxon>Cladocera</taxon>
        <taxon>Anomopoda</taxon>
        <taxon>Daphniidae</taxon>
        <taxon>Daphnia</taxon>
    </lineage>
</organism>
<keyword evidence="2 3" id="KW-0539">Nucleus</keyword>
<keyword evidence="2 3" id="KW-0238">DNA-binding</keyword>
<evidence type="ECO:0000256" key="3">
    <source>
        <dbReference type="RuleBase" id="RU000682"/>
    </source>
</evidence>
<dbReference type="PANTHER" id="PTHR47060:SF1">
    <property type="entry name" value="HOMEOBOX PROTEIN NOBOX"/>
    <property type="match status" value="1"/>
</dbReference>
<dbReference type="GO" id="GO:0000978">
    <property type="term" value="F:RNA polymerase II cis-regulatory region sequence-specific DNA binding"/>
    <property type="evidence" value="ECO:0000318"/>
    <property type="project" value="GO_Central"/>
</dbReference>
<dbReference type="GO" id="GO:0006357">
    <property type="term" value="P:regulation of transcription by RNA polymerase II"/>
    <property type="evidence" value="ECO:0000318"/>
    <property type="project" value="GO_Central"/>
</dbReference>
<dbReference type="SUPFAM" id="SSF46689">
    <property type="entry name" value="Homeodomain-like"/>
    <property type="match status" value="1"/>
</dbReference>
<dbReference type="Gene3D" id="1.10.10.60">
    <property type="entry name" value="Homeodomain-like"/>
    <property type="match status" value="1"/>
</dbReference>
<dbReference type="PROSITE" id="PS50071">
    <property type="entry name" value="HOMEOBOX_2"/>
    <property type="match status" value="1"/>
</dbReference>
<dbReference type="InterPro" id="IPR042988">
    <property type="entry name" value="NOBOX"/>
</dbReference>
<evidence type="ECO:0000313" key="6">
    <source>
        <dbReference type="EMBL" id="EFX73308.1"/>
    </source>
</evidence>
<evidence type="ECO:0000256" key="1">
    <source>
        <dbReference type="ARBA" id="ARBA00004123"/>
    </source>
</evidence>
<dbReference type="InterPro" id="IPR009057">
    <property type="entry name" value="Homeodomain-like_sf"/>
</dbReference>
<sequence length="263" mass="30391">MVEISQSVFGLCSLNIFLKVTINLTMYTYDCYPVVSTSKSSSGSGRQRHFYDEVQLELLEAEFARDSFPNREGRRRIAQLIGVSEKSIMWWFQNRRRRARQLGSSRTATSTRETNRQHRRSSPYVSRQRQQDTDDSAQVLPTPGFYSHQPAVPSTVEPINYSTSESSSSSPLQSEWLATSCPQHVVSPQFIYNNSDGSQTNQQPQQQDYSSYYWNNWEYSPPFYPTSLTNSTFYSNTVPDPYSSSYSYYSPETTNPYYYQSCM</sequence>
<feature type="DNA-binding region" description="Homeobox" evidence="2">
    <location>
        <begin position="44"/>
        <end position="103"/>
    </location>
</feature>
<keyword evidence="7" id="KW-1185">Reference proteome</keyword>
<keyword evidence="2 3" id="KW-0371">Homeobox</keyword>
<dbReference type="GO" id="GO:0000981">
    <property type="term" value="F:DNA-binding transcription factor activity, RNA polymerase II-specific"/>
    <property type="evidence" value="ECO:0000318"/>
    <property type="project" value="GO_Central"/>
</dbReference>
<reference evidence="6 7" key="1">
    <citation type="journal article" date="2011" name="Science">
        <title>The ecoresponsive genome of Daphnia pulex.</title>
        <authorList>
            <person name="Colbourne J.K."/>
            <person name="Pfrender M.E."/>
            <person name="Gilbert D."/>
            <person name="Thomas W.K."/>
            <person name="Tucker A."/>
            <person name="Oakley T.H."/>
            <person name="Tokishita S."/>
            <person name="Aerts A."/>
            <person name="Arnold G.J."/>
            <person name="Basu M.K."/>
            <person name="Bauer D.J."/>
            <person name="Caceres C.E."/>
            <person name="Carmel L."/>
            <person name="Casola C."/>
            <person name="Choi J.H."/>
            <person name="Detter J.C."/>
            <person name="Dong Q."/>
            <person name="Dusheyko S."/>
            <person name="Eads B.D."/>
            <person name="Frohlich T."/>
            <person name="Geiler-Samerotte K.A."/>
            <person name="Gerlach D."/>
            <person name="Hatcher P."/>
            <person name="Jogdeo S."/>
            <person name="Krijgsveld J."/>
            <person name="Kriventseva E.V."/>
            <person name="Kultz D."/>
            <person name="Laforsch C."/>
            <person name="Lindquist E."/>
            <person name="Lopez J."/>
            <person name="Manak J.R."/>
            <person name="Muller J."/>
            <person name="Pangilinan J."/>
            <person name="Patwardhan R.P."/>
            <person name="Pitluck S."/>
            <person name="Pritham E.J."/>
            <person name="Rechtsteiner A."/>
            <person name="Rho M."/>
            <person name="Rogozin I.B."/>
            <person name="Sakarya O."/>
            <person name="Salamov A."/>
            <person name="Schaack S."/>
            <person name="Shapiro H."/>
            <person name="Shiga Y."/>
            <person name="Skalitzky C."/>
            <person name="Smith Z."/>
            <person name="Souvorov A."/>
            <person name="Sung W."/>
            <person name="Tang Z."/>
            <person name="Tsuchiya D."/>
            <person name="Tu H."/>
            <person name="Vos H."/>
            <person name="Wang M."/>
            <person name="Wolf Y.I."/>
            <person name="Yamagata H."/>
            <person name="Yamada T."/>
            <person name="Ye Y."/>
            <person name="Shaw J.R."/>
            <person name="Andrews J."/>
            <person name="Crease T.J."/>
            <person name="Tang H."/>
            <person name="Lucas S.M."/>
            <person name="Robertson H.M."/>
            <person name="Bork P."/>
            <person name="Koonin E.V."/>
            <person name="Zdobnov E.M."/>
            <person name="Grigoriev I.V."/>
            <person name="Lynch M."/>
            <person name="Boore J.L."/>
        </authorList>
    </citation>
    <scope>NUCLEOTIDE SEQUENCE [LARGE SCALE GENOMIC DNA]</scope>
</reference>
<protein>
    <recommendedName>
        <fullName evidence="5">Homeobox domain-containing protein</fullName>
    </recommendedName>
</protein>
<dbReference type="GO" id="GO:0005634">
    <property type="term" value="C:nucleus"/>
    <property type="evidence" value="ECO:0007669"/>
    <property type="project" value="UniProtKB-SubCell"/>
</dbReference>
<feature type="compositionally biased region" description="Polar residues" evidence="4">
    <location>
        <begin position="102"/>
        <end position="112"/>
    </location>
</feature>
<feature type="region of interest" description="Disordered" evidence="4">
    <location>
        <begin position="101"/>
        <end position="167"/>
    </location>
</feature>
<comment type="subcellular location">
    <subcellularLocation>
        <location evidence="1 2 3">Nucleus</location>
    </subcellularLocation>
</comment>
<dbReference type="HOGENOM" id="CLU_1241247_0_0_1"/>
<dbReference type="EMBL" id="GL732592">
    <property type="protein sequence ID" value="EFX73308.1"/>
    <property type="molecule type" value="Genomic_DNA"/>
</dbReference>
<dbReference type="PhylomeDB" id="E9H4R9"/>
<accession>E9H4R9</accession>
<dbReference type="Proteomes" id="UP000000305">
    <property type="component" value="Unassembled WGS sequence"/>
</dbReference>
<dbReference type="InterPro" id="IPR001356">
    <property type="entry name" value="HD"/>
</dbReference>
<dbReference type="InParanoid" id="E9H4R9"/>
<dbReference type="KEGG" id="dpx:DAPPUDRAFT_325451"/>
<dbReference type="OrthoDB" id="6159439at2759"/>
<proteinExistence type="predicted"/>
<dbReference type="AlphaFoldDB" id="E9H4R9"/>
<dbReference type="Pfam" id="PF00046">
    <property type="entry name" value="Homeodomain"/>
    <property type="match status" value="1"/>
</dbReference>
<gene>
    <name evidence="6" type="ORF">DAPPUDRAFT_325451</name>
</gene>
<dbReference type="SMART" id="SM00389">
    <property type="entry name" value="HOX"/>
    <property type="match status" value="1"/>
</dbReference>
<dbReference type="OMA" id="TINLTMY"/>
<dbReference type="PANTHER" id="PTHR47060">
    <property type="entry name" value="HOMEOBOX PROTEIN NOBOX"/>
    <property type="match status" value="1"/>
</dbReference>
<dbReference type="eggNOG" id="ENOG502SDED">
    <property type="taxonomic scope" value="Eukaryota"/>
</dbReference>
<evidence type="ECO:0000259" key="5">
    <source>
        <dbReference type="PROSITE" id="PS50071"/>
    </source>
</evidence>